<dbReference type="Pfam" id="PF03572">
    <property type="entry name" value="Peptidase_S41"/>
    <property type="match status" value="1"/>
</dbReference>
<dbReference type="SUPFAM" id="SSF52096">
    <property type="entry name" value="ClpP/crotonase"/>
    <property type="match status" value="1"/>
</dbReference>
<dbReference type="NCBIfam" id="TIGR03900">
    <property type="entry name" value="prc_long_Delta"/>
    <property type="match status" value="1"/>
</dbReference>
<keyword evidence="6" id="KW-0812">Transmembrane</keyword>
<feature type="transmembrane region" description="Helical" evidence="6">
    <location>
        <begin position="37"/>
        <end position="55"/>
    </location>
</feature>
<dbReference type="Gene3D" id="2.30.42.10">
    <property type="match status" value="1"/>
</dbReference>
<dbReference type="PATRIC" id="fig|52.7.peg.7965"/>
<name>A0A0K1EQX2_CHOCO</name>
<dbReference type="Gene3D" id="3.30.750.44">
    <property type="match status" value="1"/>
</dbReference>
<sequence length="1074" mass="116794">MSVAPRPVAVSRPPHLDSGFPESILDRYMPHRLLERLGKALALFGAFALATYFALQFGPGGLWRGFEPALAVTGPSAKAPYDLTRLEAVNETLKMIRDKYVDPERVRPREMFLSALNYVQRDVAQVIVLSNGDANEVTIRVENNEKKFRVDNIQGPWDVSARLREVFSFLQKHLRGTEVDLRDVEYAACNGMLHTLDPHSVFLSPEAYKEMNVSTSGAFGGLGIVISIRDQLLTVMNPMPDTPAGRSGIKRFDRIVKINNESTLNMPLDDAVRRLRGDPGTKVTVWVVREGEGGWKEPRPFELSREVIKVRSVEARQLEAGIGYVRLKQFQATTTAELDAALDTMRSRGPIKGLVLDLRGNPGGLLDQAARVADKFLTDGVIVSTVGASEGREEKRAKGPGTEPAYPIVVLINGNSASASEIVAGALKNHNRGVIVGQTSFGKGSVQLVFPDVTAEKAALKLTIAQYLTPGDVSIQGVGVTPDIELDPMTVDELEMDLTVTKDGLRERDLSAHLSNAQAASGGKPLEVVRYQLTSADREQLRERGGELDDDFSLDFPIRFARDLVGRLPPKVARLEQLRAVHDFIEQVGKEELNKVAGELGKLGVDWAAPPDASAQVKPELEVNIETDRKGAEVTAGQPMELRVTVKNTGSQPVYRLRGTTDSDNPYFNSKELIFGKVAPGQSKTAKAPLGWCEVEGRKFGTIRPRSGDEKRNCRIPMDALSRSDGLKVKLEAEGLSSEPPTVEIRPTVRALERPLFQYSYQIVDDRGGNGDGLIQKGERVSLYLTVKNVGKGRSYESQTNISNLSGDGLLLHAGRFDISNMQPGDVRRVVFTFDVQPQLTEPEATLTLTVGDRDLREYASEKVKIPVSAPATLAPESGVVKVGTGGAALLDRPDANAHNFGKLGAGAAVKSLARVGGFLKVELGQGRFAFLADKDLTRGGTAPATVAFEDVYSHAPPMVEVAASEMATRGDTVKITGTLSDGERLLDAYIFVGSRKLFYKSNRDGADPKKMGIEFEAPLRPGVNVISVVARENADTTTRRTLVVRKDGPDGTILKTPKSDDPVDEWIVGAGDE</sequence>
<dbReference type="AlphaFoldDB" id="A0A0K1EQX2"/>
<keyword evidence="2 5" id="KW-0645">Protease</keyword>
<proteinExistence type="inferred from homology"/>
<evidence type="ECO:0000313" key="9">
    <source>
        <dbReference type="Proteomes" id="UP000067626"/>
    </source>
</evidence>
<accession>A0A0K1EQX2</accession>
<dbReference type="CDD" id="cd07560">
    <property type="entry name" value="Peptidase_S41_CPP"/>
    <property type="match status" value="1"/>
</dbReference>
<dbReference type="STRING" id="52.CMC5_072500"/>
<dbReference type="GO" id="GO:0004175">
    <property type="term" value="F:endopeptidase activity"/>
    <property type="evidence" value="ECO:0007669"/>
    <property type="project" value="TreeGrafter"/>
</dbReference>
<evidence type="ECO:0000256" key="5">
    <source>
        <dbReference type="RuleBase" id="RU004404"/>
    </source>
</evidence>
<dbReference type="SUPFAM" id="SSF50156">
    <property type="entry name" value="PDZ domain-like"/>
    <property type="match status" value="1"/>
</dbReference>
<dbReference type="InterPro" id="IPR001478">
    <property type="entry name" value="PDZ"/>
</dbReference>
<dbReference type="SMART" id="SM00228">
    <property type="entry name" value="PDZ"/>
    <property type="match status" value="1"/>
</dbReference>
<protein>
    <submittedName>
        <fullName evidence="8">Peptidase S41</fullName>
    </submittedName>
</protein>
<dbReference type="PANTHER" id="PTHR32060">
    <property type="entry name" value="TAIL-SPECIFIC PROTEASE"/>
    <property type="match status" value="1"/>
</dbReference>
<dbReference type="InterPro" id="IPR029045">
    <property type="entry name" value="ClpP/crotonase-like_dom_sf"/>
</dbReference>
<gene>
    <name evidence="8" type="ORF">CMC5_072500</name>
</gene>
<dbReference type="InterPro" id="IPR005151">
    <property type="entry name" value="Tail-specific_protease"/>
</dbReference>
<evidence type="ECO:0000259" key="7">
    <source>
        <dbReference type="PROSITE" id="PS50106"/>
    </source>
</evidence>
<dbReference type="PANTHER" id="PTHR32060:SF30">
    <property type="entry name" value="CARBOXY-TERMINAL PROCESSING PROTEASE CTPA"/>
    <property type="match status" value="1"/>
</dbReference>
<comment type="similarity">
    <text evidence="1 5">Belongs to the peptidase S41A family.</text>
</comment>
<evidence type="ECO:0000256" key="2">
    <source>
        <dbReference type="ARBA" id="ARBA00022670"/>
    </source>
</evidence>
<keyword evidence="4 5" id="KW-0720">Serine protease</keyword>
<dbReference type="Proteomes" id="UP000067626">
    <property type="component" value="Chromosome"/>
</dbReference>
<dbReference type="GO" id="GO:0006508">
    <property type="term" value="P:proteolysis"/>
    <property type="evidence" value="ECO:0007669"/>
    <property type="project" value="UniProtKB-KW"/>
</dbReference>
<dbReference type="GO" id="GO:0030288">
    <property type="term" value="C:outer membrane-bounded periplasmic space"/>
    <property type="evidence" value="ECO:0007669"/>
    <property type="project" value="TreeGrafter"/>
</dbReference>
<dbReference type="GO" id="GO:0007165">
    <property type="term" value="P:signal transduction"/>
    <property type="evidence" value="ECO:0007669"/>
    <property type="project" value="TreeGrafter"/>
</dbReference>
<evidence type="ECO:0000256" key="3">
    <source>
        <dbReference type="ARBA" id="ARBA00022801"/>
    </source>
</evidence>
<dbReference type="KEGG" id="ccro:CMC5_072500"/>
<dbReference type="GO" id="GO:0008236">
    <property type="term" value="F:serine-type peptidase activity"/>
    <property type="evidence" value="ECO:0007669"/>
    <property type="project" value="UniProtKB-KW"/>
</dbReference>
<keyword evidence="3 5" id="KW-0378">Hydrolase</keyword>
<dbReference type="InterPro" id="IPR041489">
    <property type="entry name" value="PDZ_6"/>
</dbReference>
<dbReference type="Gene3D" id="3.90.226.10">
    <property type="entry name" value="2-enoyl-CoA Hydratase, Chain A, domain 1"/>
    <property type="match status" value="1"/>
</dbReference>
<reference evidence="8 9" key="1">
    <citation type="submission" date="2015-07" db="EMBL/GenBank/DDBJ databases">
        <title>Genome analysis of myxobacterium Chondromyces crocatus Cm c5 reveals a high potential for natural compound synthesis and the genetic basis for the loss of fruiting body formation.</title>
        <authorList>
            <person name="Zaburannyi N."/>
            <person name="Bunk B."/>
            <person name="Maier J."/>
            <person name="Overmann J."/>
            <person name="Mueller R."/>
        </authorList>
    </citation>
    <scope>NUCLEOTIDE SEQUENCE [LARGE SCALE GENOMIC DNA]</scope>
    <source>
        <strain evidence="8 9">Cm c5</strain>
    </source>
</reference>
<evidence type="ECO:0000256" key="4">
    <source>
        <dbReference type="ARBA" id="ARBA00022825"/>
    </source>
</evidence>
<dbReference type="InterPro" id="IPR004447">
    <property type="entry name" value="Peptidase_S41A"/>
</dbReference>
<feature type="domain" description="PDZ" evidence="7">
    <location>
        <begin position="208"/>
        <end position="276"/>
    </location>
</feature>
<keyword evidence="9" id="KW-1185">Reference proteome</keyword>
<dbReference type="InterPro" id="IPR023831">
    <property type="entry name" value="MXAN_5808-like"/>
</dbReference>
<evidence type="ECO:0000256" key="6">
    <source>
        <dbReference type="SAM" id="Phobius"/>
    </source>
</evidence>
<evidence type="ECO:0000256" key="1">
    <source>
        <dbReference type="ARBA" id="ARBA00009179"/>
    </source>
</evidence>
<keyword evidence="6" id="KW-1133">Transmembrane helix</keyword>
<dbReference type="SMART" id="SM00245">
    <property type="entry name" value="TSPc"/>
    <property type="match status" value="1"/>
</dbReference>
<dbReference type="NCBIfam" id="TIGR00225">
    <property type="entry name" value="prc"/>
    <property type="match status" value="1"/>
</dbReference>
<dbReference type="Pfam" id="PF17820">
    <property type="entry name" value="PDZ_6"/>
    <property type="match status" value="1"/>
</dbReference>
<dbReference type="CDD" id="cd06782">
    <property type="entry name" value="cpPDZ_CPP-like"/>
    <property type="match status" value="1"/>
</dbReference>
<keyword evidence="6" id="KW-0472">Membrane</keyword>
<organism evidence="8 9">
    <name type="scientific">Chondromyces crocatus</name>
    <dbReference type="NCBI Taxonomy" id="52"/>
    <lineage>
        <taxon>Bacteria</taxon>
        <taxon>Pseudomonadati</taxon>
        <taxon>Myxococcota</taxon>
        <taxon>Polyangia</taxon>
        <taxon>Polyangiales</taxon>
        <taxon>Polyangiaceae</taxon>
        <taxon>Chondromyces</taxon>
    </lineage>
</organism>
<dbReference type="PROSITE" id="PS50106">
    <property type="entry name" value="PDZ"/>
    <property type="match status" value="1"/>
</dbReference>
<dbReference type="InterPro" id="IPR036034">
    <property type="entry name" value="PDZ_sf"/>
</dbReference>
<evidence type="ECO:0000313" key="8">
    <source>
        <dbReference type="EMBL" id="AKT43023.1"/>
    </source>
</evidence>
<dbReference type="EMBL" id="CP012159">
    <property type="protein sequence ID" value="AKT43023.1"/>
    <property type="molecule type" value="Genomic_DNA"/>
</dbReference>